<proteinExistence type="predicted"/>
<dbReference type="PANTHER" id="PTHR21485">
    <property type="entry name" value="HAD SUPERFAMILY MEMBERS CMAS AND KDSC"/>
    <property type="match status" value="1"/>
</dbReference>
<dbReference type="RefSeq" id="WP_109763966.1">
    <property type="nucleotide sequence ID" value="NZ_QGGU01000008.1"/>
</dbReference>
<dbReference type="Gene3D" id="3.90.550.10">
    <property type="entry name" value="Spore Coat Polysaccharide Biosynthesis Protein SpsA, Chain A"/>
    <property type="match status" value="1"/>
</dbReference>
<dbReference type="Pfam" id="PF02348">
    <property type="entry name" value="CTP_transf_3"/>
    <property type="match status" value="1"/>
</dbReference>
<dbReference type="SUPFAM" id="SSF53448">
    <property type="entry name" value="Nucleotide-diphospho-sugar transferases"/>
    <property type="match status" value="1"/>
</dbReference>
<dbReference type="AlphaFoldDB" id="A0A316FLW6"/>
<comment type="caution">
    <text evidence="1">The sequence shown here is derived from an EMBL/GenBank/DDBJ whole genome shotgun (WGS) entry which is preliminary data.</text>
</comment>
<evidence type="ECO:0000313" key="2">
    <source>
        <dbReference type="Proteomes" id="UP000245790"/>
    </source>
</evidence>
<organism evidence="1 2">
    <name type="scientific">Pleionea mediterranea</name>
    <dbReference type="NCBI Taxonomy" id="523701"/>
    <lineage>
        <taxon>Bacteria</taxon>
        <taxon>Pseudomonadati</taxon>
        <taxon>Pseudomonadota</taxon>
        <taxon>Gammaproteobacteria</taxon>
        <taxon>Oceanospirillales</taxon>
        <taxon>Pleioneaceae</taxon>
        <taxon>Pleionea</taxon>
    </lineage>
</organism>
<gene>
    <name evidence="1" type="ORF">C8D97_10874</name>
</gene>
<dbReference type="InterPro" id="IPR003329">
    <property type="entry name" value="Cytidylyl_trans"/>
</dbReference>
<dbReference type="EMBL" id="QGGU01000008">
    <property type="protein sequence ID" value="PWK49165.1"/>
    <property type="molecule type" value="Genomic_DNA"/>
</dbReference>
<name>A0A316FLW6_9GAMM</name>
<dbReference type="Proteomes" id="UP000245790">
    <property type="component" value="Unassembled WGS sequence"/>
</dbReference>
<keyword evidence="1" id="KW-0548">Nucleotidyltransferase</keyword>
<dbReference type="OrthoDB" id="9805604at2"/>
<dbReference type="GO" id="GO:0008781">
    <property type="term" value="F:N-acylneuraminate cytidylyltransferase activity"/>
    <property type="evidence" value="ECO:0007669"/>
    <property type="project" value="TreeGrafter"/>
</dbReference>
<keyword evidence="1" id="KW-0808">Transferase</keyword>
<evidence type="ECO:0000313" key="1">
    <source>
        <dbReference type="EMBL" id="PWK49165.1"/>
    </source>
</evidence>
<reference evidence="1 2" key="1">
    <citation type="submission" date="2018-05" db="EMBL/GenBank/DDBJ databases">
        <title>Genomic Encyclopedia of Type Strains, Phase IV (KMG-IV): sequencing the most valuable type-strain genomes for metagenomic binning, comparative biology and taxonomic classification.</title>
        <authorList>
            <person name="Goeker M."/>
        </authorList>
    </citation>
    <scope>NUCLEOTIDE SEQUENCE [LARGE SCALE GENOMIC DNA]</scope>
    <source>
        <strain evidence="1 2">DSM 25350</strain>
    </source>
</reference>
<dbReference type="CDD" id="cd02513">
    <property type="entry name" value="CMP-NeuAc_Synthase"/>
    <property type="match status" value="1"/>
</dbReference>
<dbReference type="PANTHER" id="PTHR21485:SF6">
    <property type="entry name" value="N-ACYLNEURAMINATE CYTIDYLYLTRANSFERASE-RELATED"/>
    <property type="match status" value="1"/>
</dbReference>
<keyword evidence="2" id="KW-1185">Reference proteome</keyword>
<accession>A0A316FLW6</accession>
<dbReference type="InterPro" id="IPR029044">
    <property type="entry name" value="Nucleotide-diphossugar_trans"/>
</dbReference>
<sequence length="242" mass="27331">MSYIAIIPARSGSKRIPNKNMRLFSGRPLIEWTIIAALNTKAISQIIITSDHPDVKTLCDQLREGEHNNSESNLTKNLDRLLFLTRPDNLASDTAGMAEVISHVIDEAQLSKEQNIILLQPTSPLRSELHITEAIDCFEQQQHNNLVSVTPISFPPQWCLTVKQQGDLNIPESLFNGKRSQDYQSSFVPNGAIYISNISRFRASKSFYTAPCYPYIMAPEHSQDIDDESDWKLAEALFQLNQ</sequence>
<dbReference type="InterPro" id="IPR050793">
    <property type="entry name" value="CMP-NeuNAc_synthase"/>
</dbReference>
<protein>
    <submittedName>
        <fullName evidence="1">N-acylneuraminate cytidylyltransferase/CMP-N,N'-diacetyllegionaminic acid synthase</fullName>
    </submittedName>
</protein>